<sequence length="1431" mass="149313">MCKKQSMKKKIKRTMVTPSSSITSRIFNRLLLLVTFLFVSLSGYGQTVSISASQATAEEDGPVSGEYTVRVTGAGGITGSIEVFLSVDPASTATAIDDYAALPASVTVPLFLGSGSILVSLDVNDDNFIENDENVIWEIDSNINYTIDPANSSAEVTILDNDFAGVNVDTTTGTTTEAGGTATFTFTLTSEPTADVTIPINQYDATETSGPNSVVLNAANWDTGVELEISGVDDDVVDGDITYTLNTGNITSSDSNFDALVNADVDQLVVTNTDDDVAGVNVTPVIGTTTEAGGTTTFTFTLTSEPTDDVVILINNYDLTEHSGPSDISLDASNWDTGVELEITGLDDTVVDGDITYNLNTGNVTSLDPNYDVLTGADVSQLALTNTDNDSFTATISTTDDTGAEGGNNNGVFEIDLGAVNATGSPVTVNYSIGGTATNTDDYDTLNGSVDIADGDQTATVTIDPENDTLVEGTETVVLSLLADAGYNLGPVANRTATVNITDNDTFTATISATDATGTEAGDNNGVFEIDLGLENATGSPVTVNYTIGGTATNTDDYANLSGSVSIANGDQTATVTIDPVDDVIVEGQESIILTLVAGAGYDLGPVSDRTATVNINDNDTAGFTLSTTTLSTTENGSSETFTAVLDAQPQSNVVLLVASGDTGEGTIPTGQATLTFTPVNYSTPQTVTVNPVDDDEVDGDENYNITVSVSDNDSDDNFDGLANQTIAVTNADDDVASLSIANAANNENAVSGTIVFDVTLSNAIVGGTTVAYTLSGVTATAGADFDSTGGSINFDGDTGEVEQITVSIVDDSILEDSETFTVQLGTPSNGVILTGGGSATGTINDDDNCVAAPILNTDVQTIFCGTLTYDDGSLMSLNDYTDSTAPAGTVLTWSLLSDPLNENAHLTPAEVNNPTNDGSYFGFFYDAANDCASGTIEVELTLNPIPVIAETLGDERCGAGEVTLSASGAPDADQPPTFTWYDSATGTTPIATGPSITRNISSTTSYFVEAEANGCVSEREEVIATIYPTPSAGTVTNSSACSIAANGTSIRDLDDLITGQSSGSWSVTTDPSNSIVLGSDNIIDFEGLTEGSYVFTYTTDDATPPFCENVSSEVTITVNDCDVDTDGDGLFDGVESVLGTDPNLVDTDGDGIDDATEVGDDSGDPLDGDEDGIIDALDSNILDTDMDGVVDQLDPANTNPCLPNPDSEFCEATVDLEILKTTNLEYLRINEQLTFTVTLNNVSDEIASDIQVSEMLDATGFEYVSHFIASGGGVYDEVTGIWDIPELGARESVSLVILVNAITAGTFENTVTITAVSPFDIETGNNEATVTVEIGERSNNECGFLFNQFSPNGDGTNDFLYINCITDPEYADNTLEIYDRYGNQVFATKGYDNTWDGTRKNEQLPKGTYFYVLDLGDGSEVKKGWIQIIR</sequence>
<keyword evidence="2" id="KW-0677">Repeat</keyword>
<name>A0A6I2MLF5_9FLAO</name>
<evidence type="ECO:0000256" key="3">
    <source>
        <dbReference type="ARBA" id="ARBA00022837"/>
    </source>
</evidence>
<keyword evidence="4" id="KW-0813">Transport</keyword>
<evidence type="ECO:0000313" key="8">
    <source>
        <dbReference type="Proteomes" id="UP000443153"/>
    </source>
</evidence>
<evidence type="ECO:0000256" key="1">
    <source>
        <dbReference type="ARBA" id="ARBA00022729"/>
    </source>
</evidence>
<accession>A0A6I2MLF5</accession>
<dbReference type="SMART" id="SM00237">
    <property type="entry name" value="Calx_beta"/>
    <property type="match status" value="3"/>
</dbReference>
<dbReference type="Gene3D" id="2.60.40.2030">
    <property type="match status" value="4"/>
</dbReference>
<keyword evidence="3" id="KW-0106">Calcium</keyword>
<dbReference type="InterPro" id="IPR003644">
    <property type="entry name" value="Calx_beta"/>
</dbReference>
<dbReference type="InterPro" id="IPR044023">
    <property type="entry name" value="Ig_7"/>
</dbReference>
<dbReference type="Pfam" id="PF01345">
    <property type="entry name" value="DUF11"/>
    <property type="match status" value="1"/>
</dbReference>
<keyword evidence="4" id="KW-0406">Ion transport</keyword>
<dbReference type="PANTHER" id="PTHR11878:SF65">
    <property type="entry name" value="NA_CA-EXCHANGE PROTEIN, ISOFORM G"/>
    <property type="match status" value="1"/>
</dbReference>
<dbReference type="InterPro" id="IPR051171">
    <property type="entry name" value="CaCA"/>
</dbReference>
<dbReference type="GO" id="GO:0007154">
    <property type="term" value="P:cell communication"/>
    <property type="evidence" value="ECO:0007669"/>
    <property type="project" value="InterPro"/>
</dbReference>
<dbReference type="Pfam" id="PF03160">
    <property type="entry name" value="Calx-beta"/>
    <property type="match status" value="4"/>
</dbReference>
<dbReference type="EMBL" id="WKJH01000002">
    <property type="protein sequence ID" value="MRX63350.1"/>
    <property type="molecule type" value="Genomic_DNA"/>
</dbReference>
<dbReference type="InterPro" id="IPR026341">
    <property type="entry name" value="T9SS_type_B"/>
</dbReference>
<dbReference type="GO" id="GO:0030001">
    <property type="term" value="P:metal ion transport"/>
    <property type="evidence" value="ECO:0007669"/>
    <property type="project" value="TreeGrafter"/>
</dbReference>
<dbReference type="GO" id="GO:0005509">
    <property type="term" value="F:calcium ion binding"/>
    <property type="evidence" value="ECO:0007669"/>
    <property type="project" value="InterPro"/>
</dbReference>
<dbReference type="Proteomes" id="UP000443153">
    <property type="component" value="Unassembled WGS sequence"/>
</dbReference>
<dbReference type="SUPFAM" id="SSF103647">
    <property type="entry name" value="TSP type-3 repeat"/>
    <property type="match status" value="1"/>
</dbReference>
<dbReference type="InterPro" id="IPR028974">
    <property type="entry name" value="TSP_type-3_rpt"/>
</dbReference>
<dbReference type="GO" id="GO:0016020">
    <property type="term" value="C:membrane"/>
    <property type="evidence" value="ECO:0007669"/>
    <property type="project" value="InterPro"/>
</dbReference>
<reference evidence="7 8" key="1">
    <citation type="submission" date="2019-11" db="EMBL/GenBank/DDBJ databases">
        <title>Maribacter lutea sp. nov., a marine bacterium isolated from intertidal sand.</title>
        <authorList>
            <person name="Liu A."/>
        </authorList>
    </citation>
    <scope>NUCLEOTIDE SEQUENCE [LARGE SCALE GENOMIC DNA]</scope>
    <source>
        <strain evidence="7 8">RZ05</strain>
    </source>
</reference>
<dbReference type="InterPro" id="IPR001434">
    <property type="entry name" value="OmcB-like_DUF11"/>
</dbReference>
<gene>
    <name evidence="7" type="ORF">GJ691_04120</name>
</gene>
<feature type="domain" description="Calx-beta" evidence="6">
    <location>
        <begin position="382"/>
        <end position="482"/>
    </location>
</feature>
<proteinExistence type="predicted"/>
<dbReference type="InterPro" id="IPR038081">
    <property type="entry name" value="CalX-like_sf"/>
</dbReference>
<dbReference type="SUPFAM" id="SSF141072">
    <property type="entry name" value="CalX-like"/>
    <property type="match status" value="4"/>
</dbReference>
<dbReference type="OrthoDB" id="1236981at2"/>
<feature type="region of interest" description="Disordered" evidence="5">
    <location>
        <begin position="1142"/>
        <end position="1168"/>
    </location>
</feature>
<evidence type="ECO:0000259" key="6">
    <source>
        <dbReference type="SMART" id="SM00237"/>
    </source>
</evidence>
<feature type="compositionally biased region" description="Acidic residues" evidence="5">
    <location>
        <begin position="1148"/>
        <end position="1168"/>
    </location>
</feature>
<keyword evidence="8" id="KW-1185">Reference proteome</keyword>
<evidence type="ECO:0000313" key="7">
    <source>
        <dbReference type="EMBL" id="MRX63350.1"/>
    </source>
</evidence>
<evidence type="ECO:0000256" key="4">
    <source>
        <dbReference type="ARBA" id="ARBA00023065"/>
    </source>
</evidence>
<feature type="domain" description="Calx-beta" evidence="6">
    <location>
        <begin position="727"/>
        <end position="826"/>
    </location>
</feature>
<organism evidence="7 8">
    <name type="scientific">Maribacter luteus</name>
    <dbReference type="NCBI Taxonomy" id="2594478"/>
    <lineage>
        <taxon>Bacteria</taxon>
        <taxon>Pseudomonadati</taxon>
        <taxon>Bacteroidota</taxon>
        <taxon>Flavobacteriia</taxon>
        <taxon>Flavobacteriales</taxon>
        <taxon>Flavobacteriaceae</taxon>
        <taxon>Maribacter</taxon>
    </lineage>
</organism>
<dbReference type="PANTHER" id="PTHR11878">
    <property type="entry name" value="SODIUM/CALCIUM EXCHANGER"/>
    <property type="match status" value="1"/>
</dbReference>
<comment type="caution">
    <text evidence="7">The sequence shown here is derived from an EMBL/GenBank/DDBJ whole genome shotgun (WGS) entry which is preliminary data.</text>
</comment>
<keyword evidence="1" id="KW-0732">Signal</keyword>
<evidence type="ECO:0000256" key="5">
    <source>
        <dbReference type="SAM" id="MobiDB-lite"/>
    </source>
</evidence>
<feature type="domain" description="Calx-beta" evidence="6">
    <location>
        <begin position="497"/>
        <end position="597"/>
    </location>
</feature>
<evidence type="ECO:0000256" key="2">
    <source>
        <dbReference type="ARBA" id="ARBA00022737"/>
    </source>
</evidence>
<dbReference type="Pfam" id="PF13585">
    <property type="entry name" value="CHU_C"/>
    <property type="match status" value="1"/>
</dbReference>
<dbReference type="NCBIfam" id="TIGR04131">
    <property type="entry name" value="Bac_Flav_CTERM"/>
    <property type="match status" value="1"/>
</dbReference>
<dbReference type="Pfam" id="PF19081">
    <property type="entry name" value="Ig_7"/>
    <property type="match status" value="1"/>
</dbReference>
<protein>
    <submittedName>
        <fullName evidence="7">T9SS type B sorting domain-containing protein</fullName>
    </submittedName>
</protein>